<sequence length="81" mass="9196">MQFDLEVQMQVYKDIDNDSGVRGYEIGSDYITVWFDGTARSYTYSYSSAGSSHVETMKKLAVSGDGLNAYINNNVKFKYVR</sequence>
<organism evidence="1 2">
    <name type="scientific">Vibrio orientalis CIP 102891 = ATCC 33934</name>
    <dbReference type="NCBI Taxonomy" id="675816"/>
    <lineage>
        <taxon>Bacteria</taxon>
        <taxon>Pseudomonadati</taxon>
        <taxon>Pseudomonadota</taxon>
        <taxon>Gammaproteobacteria</taxon>
        <taxon>Vibrionales</taxon>
        <taxon>Vibrionaceae</taxon>
        <taxon>Vibrio</taxon>
        <taxon>Vibrio oreintalis group</taxon>
    </lineage>
</organism>
<protein>
    <recommendedName>
        <fullName evidence="3">KTSC domain-containing protein</fullName>
    </recommendedName>
</protein>
<dbReference type="Proteomes" id="UP000002817">
    <property type="component" value="Unassembled WGS sequence"/>
</dbReference>
<accession>F9SX78</accession>
<comment type="caution">
    <text evidence="1">The sequence shown here is derived from an EMBL/GenBank/DDBJ whole genome shotgun (WGS) entry which is preliminary data.</text>
</comment>
<evidence type="ECO:0000313" key="1">
    <source>
        <dbReference type="EMBL" id="EGU47103.1"/>
    </source>
</evidence>
<name>F9SX78_VIBOR</name>
<proteinExistence type="predicted"/>
<dbReference type="EMBL" id="AFWH01000055">
    <property type="protein sequence ID" value="EGU47103.1"/>
    <property type="molecule type" value="Genomic_DNA"/>
</dbReference>
<reference evidence="1 2" key="1">
    <citation type="journal article" date="2012" name="Int. J. Syst. Evol. Microbiol.">
        <title>Vibrio caribbeanicus sp. nov., isolated from the marine sponge Scleritoderma cyanea.</title>
        <authorList>
            <person name="Hoffmann M."/>
            <person name="Monday S.R."/>
            <person name="Allard M.W."/>
            <person name="Strain E.A."/>
            <person name="Whittaker P."/>
            <person name="Naum M."/>
            <person name="McCarthy P.J."/>
            <person name="Lopez J.V."/>
            <person name="Fischer M."/>
            <person name="Brown E.W."/>
        </authorList>
    </citation>
    <scope>NUCLEOTIDE SEQUENCE [LARGE SCALE GENOMIC DNA]</scope>
    <source>
        <strain evidence="2">CIP 102891 / ATCC 33934</strain>
    </source>
</reference>
<evidence type="ECO:0000313" key="2">
    <source>
        <dbReference type="Proteomes" id="UP000002817"/>
    </source>
</evidence>
<dbReference type="AlphaFoldDB" id="F9SX78"/>
<evidence type="ECO:0008006" key="3">
    <source>
        <dbReference type="Google" id="ProtNLM"/>
    </source>
</evidence>
<gene>
    <name evidence="1" type="ORF">VIOR3934_10065</name>
</gene>